<dbReference type="InterPro" id="IPR012767">
    <property type="entry name" value="Trehalose_TreY"/>
</dbReference>
<dbReference type="NCBIfam" id="NF011086">
    <property type="entry name" value="PRK14511.1-3"/>
    <property type="match status" value="1"/>
</dbReference>
<dbReference type="InterPro" id="IPR017853">
    <property type="entry name" value="GH"/>
</dbReference>
<accession>A0A5E6SVB3</accession>
<dbReference type="GO" id="GO:0030980">
    <property type="term" value="P:alpha-glucan catabolic process"/>
    <property type="evidence" value="ECO:0007669"/>
    <property type="project" value="TreeGrafter"/>
</dbReference>
<dbReference type="Proteomes" id="UP000326729">
    <property type="component" value="Unassembled WGS sequence"/>
</dbReference>
<dbReference type="InterPro" id="IPR006047">
    <property type="entry name" value="GH13_cat_dom"/>
</dbReference>
<dbReference type="InterPro" id="IPR013797">
    <property type="entry name" value="Maltooligo_trehalose_synth_4"/>
</dbReference>
<dbReference type="GO" id="GO:0047470">
    <property type="term" value="F:(1,4)-alpha-D-glucan 1-alpha-D-glucosylmutase activity"/>
    <property type="evidence" value="ECO:0007669"/>
    <property type="project" value="TreeGrafter"/>
</dbReference>
<dbReference type="SMART" id="SM00642">
    <property type="entry name" value="Aamy"/>
    <property type="match status" value="1"/>
</dbReference>
<dbReference type="RefSeq" id="WP_150716389.1">
    <property type="nucleotide sequence ID" value="NZ_CABVGY010000012.1"/>
</dbReference>
<dbReference type="Gene3D" id="3.20.20.80">
    <property type="entry name" value="Glycosidases"/>
    <property type="match status" value="3"/>
</dbReference>
<dbReference type="PANTHER" id="PTHR10357:SF216">
    <property type="entry name" value="MALTOOLIGOSYL TREHALOSE SYNTHASE-RELATED"/>
    <property type="match status" value="1"/>
</dbReference>
<organism evidence="2 3">
    <name type="scientific">Pseudomonas fluorescens</name>
    <dbReference type="NCBI Taxonomy" id="294"/>
    <lineage>
        <taxon>Bacteria</taxon>
        <taxon>Pseudomonadati</taxon>
        <taxon>Pseudomonadota</taxon>
        <taxon>Gammaproteobacteria</taxon>
        <taxon>Pseudomonadales</taxon>
        <taxon>Pseudomonadaceae</taxon>
        <taxon>Pseudomonas</taxon>
    </lineage>
</organism>
<protein>
    <recommendedName>
        <fullName evidence="1">Glycosyl hydrolase family 13 catalytic domain-containing protein</fullName>
    </recommendedName>
</protein>
<dbReference type="AlphaFoldDB" id="A0A5E6SVB3"/>
<evidence type="ECO:0000313" key="3">
    <source>
        <dbReference type="Proteomes" id="UP000326729"/>
    </source>
</evidence>
<evidence type="ECO:0000313" key="2">
    <source>
        <dbReference type="EMBL" id="VVM84989.1"/>
    </source>
</evidence>
<sequence>MTQVPSRPLRATLRLQFHQGFTLEDAVPLVPYFARLGISHVYASPLLRARAGSMHGYDVVDPTRVNPELGGEAALRDLVSALHGHDMGLILDIVSNHMAVGGSDNPWWLDLLEWGRLSPYGEFFDIQWHSPDPLMEGQLLLPFLGSDYGVALQDGTLPLCFDAWHGSFHVEHYEHRFPICPSDYGELLKTDAPLDAPQAEQLKNLADRFSTLSYQTDAHSLAIPLKAELRDLVSDPSIAQAIERHLKNYDSQTGEGFQRLHNLLERQSYRLASWRTAADDINWRRFFDINELGGLRVERPAVFEATHAKIFQLVAEGLIDGLRIDHIDGLADPRGYCRKLRRRVDSLSPGRHLPIYVEKILGAGETLHRDWSVDGTTGYEFMNQLSLLQTDPRGAQALAERWQRHSERTADFDQEAQLARQQILNGSLAGDFESVAQALLQVARDNLMSRDLTLGAIRRALQALIVHFPVYRTYISPLGRSAGDEVFFRQAMDGARQTLGEADWPVLDCLAGWLGGEPWRQRPAGRARKRLKHACVRFQQLTSPAAAKAVEDTAFYRSAVLLSRNDVGFSTEQFSAPVADFHQACIERLQSFPDNLLASATHDHKRGEDSRARLAILSERSAWYADQIGLWRALARPLRNDDHMPSAGDELILYQVILGSWPLELAVDDPAALVDYADRLWQWQRKALREAKLQSSWSAPNETYEQACEHFIQRLLLGPEGELLRTALAKAARSIAVPGALNGLAQTLLRMTVPGVPDLYQGNDFWDFSLVDPDNRRPVDYARREQAMQQPTDPPELLANWRDGRIKQALIARTLGLRAEHAELFRRGTYQALEVLGSQAHRVLGFVREREGKRAIVIVPIRCAELLENSAEPQVHASLWGDTRVRLPFTVPEEHLKGLFSGVAVTQHRELLISAALGDFPVNLIIQTAHT</sequence>
<evidence type="ECO:0000259" key="1">
    <source>
        <dbReference type="SMART" id="SM00642"/>
    </source>
</evidence>
<proteinExistence type="predicted"/>
<dbReference type="GO" id="GO:0005992">
    <property type="term" value="P:trehalose biosynthetic process"/>
    <property type="evidence" value="ECO:0007669"/>
    <property type="project" value="TreeGrafter"/>
</dbReference>
<dbReference type="Pfam" id="PF00128">
    <property type="entry name" value="Alpha-amylase"/>
    <property type="match status" value="1"/>
</dbReference>
<dbReference type="EMBL" id="CABVGY010000012">
    <property type="protein sequence ID" value="VVM84989.1"/>
    <property type="molecule type" value="Genomic_DNA"/>
</dbReference>
<gene>
    <name evidence="2" type="ORF">PS659_02541</name>
</gene>
<name>A0A5E6SVB3_PSEFL</name>
<reference evidence="2 3" key="1">
    <citation type="submission" date="2019-09" db="EMBL/GenBank/DDBJ databases">
        <authorList>
            <person name="Chandra G."/>
            <person name="Truman W A."/>
        </authorList>
    </citation>
    <scope>NUCLEOTIDE SEQUENCE [LARGE SCALE GENOMIC DNA]</scope>
    <source>
        <strain evidence="2">PS659</strain>
    </source>
</reference>
<dbReference type="Gene3D" id="1.10.10.470">
    <property type="entry name" value="Maltooligosyl trehalose synthase, domain 4"/>
    <property type="match status" value="1"/>
</dbReference>
<dbReference type="NCBIfam" id="TIGR02401">
    <property type="entry name" value="trehalose_TreY"/>
    <property type="match status" value="1"/>
</dbReference>
<dbReference type="SUPFAM" id="SSF51445">
    <property type="entry name" value="(Trans)glycosidases"/>
    <property type="match status" value="1"/>
</dbReference>
<dbReference type="CDD" id="cd11336">
    <property type="entry name" value="AmyAc_MTSase"/>
    <property type="match status" value="1"/>
</dbReference>
<dbReference type="PANTHER" id="PTHR10357">
    <property type="entry name" value="ALPHA-AMYLASE FAMILY MEMBER"/>
    <property type="match status" value="1"/>
</dbReference>
<feature type="domain" description="Glycosyl hydrolase family 13 catalytic" evidence="1">
    <location>
        <begin position="19"/>
        <end position="496"/>
    </location>
</feature>
<dbReference type="OrthoDB" id="9761577at2"/>